<dbReference type="InterPro" id="IPR013787">
    <property type="entry name" value="S100_Ca-bd_sub"/>
</dbReference>
<dbReference type="Pfam" id="PF01023">
    <property type="entry name" value="S_100"/>
    <property type="match status" value="1"/>
</dbReference>
<dbReference type="InterPro" id="IPR018247">
    <property type="entry name" value="EF_Hand_1_Ca_BS"/>
</dbReference>
<sequence>MSAQTNPPQHSHSHSHPPNKPMSSQPSGCLPDCTLENAMKIIVDTYHMYAPREGLDDDLSLRDLTEFLKCQAPTFLEACNRGNPSYLPWLFKQCDVDNNKKLTFEEFIKVFCLLADDAHRISHREDRCGPDRD</sequence>
<dbReference type="PROSITE" id="PS50222">
    <property type="entry name" value="EF_HAND_2"/>
    <property type="match status" value="1"/>
</dbReference>
<accession>A0ABM1K7B6</accession>
<evidence type="ECO:0000259" key="4">
    <source>
        <dbReference type="PROSITE" id="PS50222"/>
    </source>
</evidence>
<dbReference type="InterPro" id="IPR011992">
    <property type="entry name" value="EF-hand-dom_pair"/>
</dbReference>
<name>A0ABM1K7B6_GEKJA</name>
<feature type="domain" description="EF-hand" evidence="4">
    <location>
        <begin position="82"/>
        <end position="117"/>
    </location>
</feature>
<proteinExistence type="predicted"/>
<dbReference type="RefSeq" id="XP_015269603.1">
    <property type="nucleotide sequence ID" value="XM_015414117.1"/>
</dbReference>
<keyword evidence="1" id="KW-0479">Metal-binding</keyword>
<dbReference type="GeneID" id="107112909"/>
<dbReference type="Gene3D" id="1.10.238.10">
    <property type="entry name" value="EF-hand"/>
    <property type="match status" value="1"/>
</dbReference>
<organism evidence="5 6">
    <name type="scientific">Gekko japonicus</name>
    <name type="common">Schlegel's Japanese gecko</name>
    <dbReference type="NCBI Taxonomy" id="146911"/>
    <lineage>
        <taxon>Eukaryota</taxon>
        <taxon>Metazoa</taxon>
        <taxon>Chordata</taxon>
        <taxon>Craniata</taxon>
        <taxon>Vertebrata</taxon>
        <taxon>Euteleostomi</taxon>
        <taxon>Lepidosauria</taxon>
        <taxon>Squamata</taxon>
        <taxon>Bifurcata</taxon>
        <taxon>Gekkota</taxon>
        <taxon>Gekkonidae</taxon>
        <taxon>Gekkoninae</taxon>
        <taxon>Gekko</taxon>
    </lineage>
</organism>
<evidence type="ECO:0000313" key="6">
    <source>
        <dbReference type="RefSeq" id="XP_015269603.1"/>
    </source>
</evidence>
<dbReference type="SMART" id="SM01394">
    <property type="entry name" value="S_100"/>
    <property type="match status" value="1"/>
</dbReference>
<gene>
    <name evidence="6" type="primary">LOC107112909</name>
</gene>
<evidence type="ECO:0000256" key="1">
    <source>
        <dbReference type="ARBA" id="ARBA00022723"/>
    </source>
</evidence>
<dbReference type="InterPro" id="IPR002048">
    <property type="entry name" value="EF_hand_dom"/>
</dbReference>
<dbReference type="SUPFAM" id="SSF47473">
    <property type="entry name" value="EF-hand"/>
    <property type="match status" value="1"/>
</dbReference>
<dbReference type="Proteomes" id="UP000694871">
    <property type="component" value="Unplaced"/>
</dbReference>
<evidence type="ECO:0000313" key="5">
    <source>
        <dbReference type="Proteomes" id="UP000694871"/>
    </source>
</evidence>
<protein>
    <submittedName>
        <fullName evidence="6">Protein S100-A8-like</fullName>
    </submittedName>
</protein>
<dbReference type="PROSITE" id="PS00018">
    <property type="entry name" value="EF_HAND_1"/>
    <property type="match status" value="1"/>
</dbReference>
<feature type="region of interest" description="Disordered" evidence="3">
    <location>
        <begin position="1"/>
        <end position="29"/>
    </location>
</feature>
<keyword evidence="2" id="KW-0106">Calcium</keyword>
<evidence type="ECO:0000256" key="3">
    <source>
        <dbReference type="SAM" id="MobiDB-lite"/>
    </source>
</evidence>
<reference evidence="6" key="1">
    <citation type="submission" date="2025-08" db="UniProtKB">
        <authorList>
            <consortium name="RefSeq"/>
        </authorList>
    </citation>
    <scope>IDENTIFICATION</scope>
</reference>
<evidence type="ECO:0000256" key="2">
    <source>
        <dbReference type="ARBA" id="ARBA00022837"/>
    </source>
</evidence>
<keyword evidence="5" id="KW-1185">Reference proteome</keyword>